<proteinExistence type="predicted"/>
<keyword evidence="2" id="KW-1185">Reference proteome</keyword>
<dbReference type="RefSeq" id="WP_265046506.1">
    <property type="nucleotide sequence ID" value="NZ_CP100390.1"/>
</dbReference>
<evidence type="ECO:0000313" key="2">
    <source>
        <dbReference type="Proteomes" id="UP001163739"/>
    </source>
</evidence>
<dbReference type="EMBL" id="CP100390">
    <property type="protein sequence ID" value="UZE95014.1"/>
    <property type="molecule type" value="Genomic_DNA"/>
</dbReference>
<reference evidence="1" key="1">
    <citation type="submission" date="2022-06" db="EMBL/GenBank/DDBJ databases">
        <title>Alkalimarinus sp. nov., isolated from gut of a Alitta virens.</title>
        <authorList>
            <person name="Yang A.I."/>
            <person name="Shin N.-R."/>
        </authorList>
    </citation>
    <scope>NUCLEOTIDE SEQUENCE</scope>
    <source>
        <strain evidence="1">A2M4</strain>
    </source>
</reference>
<accession>A0ABY6MZ24</accession>
<protein>
    <submittedName>
        <fullName evidence="1">Uncharacterized protein</fullName>
    </submittedName>
</protein>
<gene>
    <name evidence="1" type="ORF">NKI27_13170</name>
</gene>
<dbReference type="Proteomes" id="UP001163739">
    <property type="component" value="Chromosome"/>
</dbReference>
<evidence type="ECO:0000313" key="1">
    <source>
        <dbReference type="EMBL" id="UZE95014.1"/>
    </source>
</evidence>
<sequence>MPSQNPAPAFDSLSDHELMLLQEMCGRNFDYSDRSQELLDAFIRMDQALLARGFTPTTPITETKTTRTHKAA</sequence>
<organism evidence="1 2">
    <name type="scientific">Alkalimarinus alittae</name>
    <dbReference type="NCBI Taxonomy" id="2961619"/>
    <lineage>
        <taxon>Bacteria</taxon>
        <taxon>Pseudomonadati</taxon>
        <taxon>Pseudomonadota</taxon>
        <taxon>Gammaproteobacteria</taxon>
        <taxon>Alteromonadales</taxon>
        <taxon>Alteromonadaceae</taxon>
        <taxon>Alkalimarinus</taxon>
    </lineage>
</organism>
<name>A0ABY6MZ24_9ALTE</name>